<name>A0A1I5HME6_9FIRM</name>
<dbReference type="EMBL" id="FOWD01000031">
    <property type="protein sequence ID" value="SFO49319.1"/>
    <property type="molecule type" value="Genomic_DNA"/>
</dbReference>
<dbReference type="STRING" id="1527.SAMN04489757_13141"/>
<gene>
    <name evidence="1" type="ORF">SAMN04489757_13141</name>
</gene>
<dbReference type="Proteomes" id="UP000198806">
    <property type="component" value="Unassembled WGS sequence"/>
</dbReference>
<sequence length="40" mass="4813">MKRQYTLRSMGKSTDQASLYLMFQPKKPDRLRNQKNINKP</sequence>
<reference evidence="1 2" key="1">
    <citation type="submission" date="2016-10" db="EMBL/GenBank/DDBJ databases">
        <authorList>
            <person name="de Groot N.N."/>
        </authorList>
    </citation>
    <scope>NUCLEOTIDE SEQUENCE [LARGE SCALE GENOMIC DNA]</scope>
    <source>
        <strain evidence="1 2">DSM 1283</strain>
    </source>
</reference>
<evidence type="ECO:0000313" key="1">
    <source>
        <dbReference type="EMBL" id="SFO49319.1"/>
    </source>
</evidence>
<accession>A0A1I5HME6</accession>
<dbReference type="AlphaFoldDB" id="A0A1I5HME6"/>
<evidence type="ECO:0000313" key="2">
    <source>
        <dbReference type="Proteomes" id="UP000198806"/>
    </source>
</evidence>
<keyword evidence="2" id="KW-1185">Reference proteome</keyword>
<organism evidence="1 2">
    <name type="scientific">Anaerocolumna aminovalerica</name>
    <dbReference type="NCBI Taxonomy" id="1527"/>
    <lineage>
        <taxon>Bacteria</taxon>
        <taxon>Bacillati</taxon>
        <taxon>Bacillota</taxon>
        <taxon>Clostridia</taxon>
        <taxon>Lachnospirales</taxon>
        <taxon>Lachnospiraceae</taxon>
        <taxon>Anaerocolumna</taxon>
    </lineage>
</organism>
<protein>
    <submittedName>
        <fullName evidence="1">Uncharacterized protein</fullName>
    </submittedName>
</protein>
<proteinExistence type="predicted"/>